<dbReference type="PANTHER" id="PTHR30349:SF41">
    <property type="entry name" value="INTEGRASE_RECOMBINASE PROTEIN MJ0367-RELATED"/>
    <property type="match status" value="1"/>
</dbReference>
<dbReference type="InterPro" id="IPR010998">
    <property type="entry name" value="Integrase_recombinase_N"/>
</dbReference>
<evidence type="ECO:0000256" key="1">
    <source>
        <dbReference type="ARBA" id="ARBA00008857"/>
    </source>
</evidence>
<evidence type="ECO:0000256" key="2">
    <source>
        <dbReference type="ARBA" id="ARBA00023125"/>
    </source>
</evidence>
<dbReference type="SUPFAM" id="SSF54171">
    <property type="entry name" value="DNA-binding domain"/>
    <property type="match status" value="1"/>
</dbReference>
<evidence type="ECO:0000313" key="7">
    <source>
        <dbReference type="EMBL" id="VYT21966.1"/>
    </source>
</evidence>
<dbReference type="PROSITE" id="PS51900">
    <property type="entry name" value="CB"/>
    <property type="match status" value="1"/>
</dbReference>
<dbReference type="InterPro" id="IPR044068">
    <property type="entry name" value="CB"/>
</dbReference>
<gene>
    <name evidence="7" type="primary">Int-Tn_5</name>
    <name evidence="7" type="ORF">CNLFYP112_02323</name>
</gene>
<keyword evidence="3" id="KW-0233">DNA recombination</keyword>
<dbReference type="InterPro" id="IPR013762">
    <property type="entry name" value="Integrase-like_cat_sf"/>
</dbReference>
<dbReference type="GO" id="GO:0006310">
    <property type="term" value="P:DNA recombination"/>
    <property type="evidence" value="ECO:0007669"/>
    <property type="project" value="UniProtKB-KW"/>
</dbReference>
<keyword evidence="2 4" id="KW-0238">DNA-binding</keyword>
<dbReference type="EMBL" id="CACRTG010000021">
    <property type="protein sequence ID" value="VYT21966.1"/>
    <property type="molecule type" value="Genomic_DNA"/>
</dbReference>
<dbReference type="InterPro" id="IPR004191">
    <property type="entry name" value="Integrase_Tn916-type_DNA-bd_N"/>
</dbReference>
<evidence type="ECO:0000259" key="6">
    <source>
        <dbReference type="PROSITE" id="PS51900"/>
    </source>
</evidence>
<dbReference type="GO" id="GO:0008907">
    <property type="term" value="F:integrase activity"/>
    <property type="evidence" value="ECO:0007669"/>
    <property type="project" value="InterPro"/>
</dbReference>
<dbReference type="Gene3D" id="3.30.160.60">
    <property type="entry name" value="Classic Zinc Finger"/>
    <property type="match status" value="1"/>
</dbReference>
<evidence type="ECO:0000256" key="4">
    <source>
        <dbReference type="PROSITE-ProRule" id="PRU01248"/>
    </source>
</evidence>
<name>A0A6N2V4N3_9FIRM</name>
<dbReference type="Pfam" id="PF00589">
    <property type="entry name" value="Phage_integrase"/>
    <property type="match status" value="1"/>
</dbReference>
<dbReference type="PANTHER" id="PTHR30349">
    <property type="entry name" value="PHAGE INTEGRASE-RELATED"/>
    <property type="match status" value="1"/>
</dbReference>
<dbReference type="SUPFAM" id="SSF56349">
    <property type="entry name" value="DNA breaking-rejoining enzymes"/>
    <property type="match status" value="1"/>
</dbReference>
<accession>A0A6N2V4N3</accession>
<evidence type="ECO:0000256" key="3">
    <source>
        <dbReference type="ARBA" id="ARBA00023172"/>
    </source>
</evidence>
<dbReference type="Pfam" id="PF02920">
    <property type="entry name" value="Integrase_DNA"/>
    <property type="match status" value="1"/>
</dbReference>
<protein>
    <submittedName>
        <fullName evidence="7">Transposase from transposon Tn916</fullName>
    </submittedName>
</protein>
<organism evidence="7">
    <name type="scientific">[Clostridium] nexile</name>
    <dbReference type="NCBI Taxonomy" id="29361"/>
    <lineage>
        <taxon>Bacteria</taxon>
        <taxon>Bacillati</taxon>
        <taxon>Bacillota</taxon>
        <taxon>Clostridia</taxon>
        <taxon>Lachnospirales</taxon>
        <taxon>Lachnospiraceae</taxon>
        <taxon>Tyzzerella</taxon>
    </lineage>
</organism>
<dbReference type="InterPro" id="IPR050090">
    <property type="entry name" value="Tyrosine_recombinase_XerCD"/>
</dbReference>
<dbReference type="Gene3D" id="1.10.443.10">
    <property type="entry name" value="Intergrase catalytic core"/>
    <property type="match status" value="1"/>
</dbReference>
<feature type="domain" description="Tyr recombinase" evidence="5">
    <location>
        <begin position="186"/>
        <end position="397"/>
    </location>
</feature>
<dbReference type="CDD" id="cd01189">
    <property type="entry name" value="INT_ICEBs1_C_like"/>
    <property type="match status" value="1"/>
</dbReference>
<dbReference type="GO" id="GO:0003677">
    <property type="term" value="F:DNA binding"/>
    <property type="evidence" value="ECO:0007669"/>
    <property type="project" value="UniProtKB-UniRule"/>
</dbReference>
<sequence>MSQKRRDNKNRILNTGESQKANGLYVFKYTDGDGKPKFIYSWRLVETDRLPAGKRPCRPLREREREIRRDLEDGIDPIGKKMTVSQLYAKFTRCRLDVREGTERSRAQLKRLLFEDAIGSREIGGVKPSDAKEWAQRMKSKGFAYSTISNHKRSLKAAFYLAIADDCIRKNPFDFKLATVIKRDVTEREPLSREQVDALLGFMRSDAVYHRYIDEVVILLGTGLRISEMCGLTEADIDLTNRVIFVDHQLARAVGGGYRVDEPKTESGRRYIYMTDEVMAAFEHVMASRPKAKPLNVDGRTGFIFLNRDGLPRVGGDYDRVFRGLRGKYAKKGKMELPDGMTPHTLRHTFCTEMAKAGMNPKALQYIMGHKDIKMTLGYYAHMDGCTAAEEMRRVAA</sequence>
<proteinExistence type="inferred from homology"/>
<reference evidence="7" key="1">
    <citation type="submission" date="2019-11" db="EMBL/GenBank/DDBJ databases">
        <authorList>
            <person name="Feng L."/>
        </authorList>
    </citation>
    <scope>NUCLEOTIDE SEQUENCE</scope>
    <source>
        <strain evidence="7">CnexileLFYP112</strain>
    </source>
</reference>
<feature type="domain" description="Core-binding (CB)" evidence="6">
    <location>
        <begin position="82"/>
        <end position="163"/>
    </location>
</feature>
<comment type="similarity">
    <text evidence="1">Belongs to the 'phage' integrase family.</text>
</comment>
<dbReference type="Gene3D" id="1.10.150.130">
    <property type="match status" value="1"/>
</dbReference>
<evidence type="ECO:0000259" key="5">
    <source>
        <dbReference type="PROSITE" id="PS51898"/>
    </source>
</evidence>
<dbReference type="AlphaFoldDB" id="A0A6N2V4N3"/>
<dbReference type="InterPro" id="IPR011010">
    <property type="entry name" value="DNA_brk_join_enz"/>
</dbReference>
<dbReference type="InterPro" id="IPR002104">
    <property type="entry name" value="Integrase_catalytic"/>
</dbReference>
<dbReference type="PROSITE" id="PS51898">
    <property type="entry name" value="TYR_RECOMBINASE"/>
    <property type="match status" value="1"/>
</dbReference>
<dbReference type="InterPro" id="IPR016177">
    <property type="entry name" value="DNA-bd_dom_sf"/>
</dbReference>